<protein>
    <recommendedName>
        <fullName evidence="7">DarT domain-containing protein</fullName>
    </recommendedName>
</protein>
<dbReference type="GO" id="GO:0003677">
    <property type="term" value="F:DNA binding"/>
    <property type="evidence" value="ECO:0007669"/>
    <property type="project" value="UniProtKB-UniRule"/>
</dbReference>
<dbReference type="CDD" id="cd00077">
    <property type="entry name" value="HDc"/>
    <property type="match status" value="1"/>
</dbReference>
<evidence type="ECO:0000313" key="9">
    <source>
        <dbReference type="Proteomes" id="UP000269044"/>
    </source>
</evidence>
<feature type="active site" description="Proton acceptor" evidence="6">
    <location>
        <position position="54"/>
    </location>
</feature>
<evidence type="ECO:0000256" key="1">
    <source>
        <dbReference type="ARBA" id="ARBA00022649"/>
    </source>
</evidence>
<comment type="catalytic activity">
    <reaction evidence="6">
        <text>a thymidine in DNA + NAD(+) = an N-(ADP-alpha-D-ribosyl)-thymidine in DNA + nicotinamide + H(+)</text>
        <dbReference type="Rhea" id="RHEA:71651"/>
        <dbReference type="Rhea" id="RHEA-COMP:13556"/>
        <dbReference type="Rhea" id="RHEA-COMP:18051"/>
        <dbReference type="ChEBI" id="CHEBI:15378"/>
        <dbReference type="ChEBI" id="CHEBI:17154"/>
        <dbReference type="ChEBI" id="CHEBI:57540"/>
        <dbReference type="ChEBI" id="CHEBI:137386"/>
        <dbReference type="ChEBI" id="CHEBI:191199"/>
    </reaction>
</comment>
<dbReference type="InterPro" id="IPR006674">
    <property type="entry name" value="HD_domain"/>
</dbReference>
<dbReference type="GO" id="GO:0016757">
    <property type="term" value="F:glycosyltransferase activity"/>
    <property type="evidence" value="ECO:0007669"/>
    <property type="project" value="UniProtKB-UniRule"/>
</dbReference>
<evidence type="ECO:0000256" key="6">
    <source>
        <dbReference type="PROSITE-ProRule" id="PRU01362"/>
    </source>
</evidence>
<dbReference type="SUPFAM" id="SSF109604">
    <property type="entry name" value="HD-domain/PDEase-like"/>
    <property type="match status" value="1"/>
</dbReference>
<dbReference type="InterPro" id="IPR003607">
    <property type="entry name" value="HD/PDEase_dom"/>
</dbReference>
<comment type="similarity">
    <text evidence="6">Belongs to the DarT ADP-ribosyltransferase family.</text>
</comment>
<keyword evidence="5 6" id="KW-0238">DNA-binding</keyword>
<sequence length="442" mass="50099">MPIPAALRSRYVYHFTSAHNLASLIQHGLLCTNAKKENKIKHVDVANVGIQGRRSKMLVPGAAGKCVHDFVPFYFAQKTPMQLAVLNKKNVDQEFIIYFAVPIIILEARPGVYFTDASANTEDPPSFYPAAESDKLEGLNWGAIDSAKWKYSDEERHQKMAELLVPDYVSLDEVEYIVVWNKTIGEEVKEVFKGGGVRCPRIEYNQWHYYPDMQDKRFSFITGPYFLKMYFQNAVDSILRCKSERYKFGSVSDALTAIRKGFEAIKELTDIDGLQANYGPHKDDVGTHSRRVAGLVKKSNEYSRLSKRNQDILELSAYLHDIGKGPKSRWPNCYMDKPDNNHARKSIPMLERIFKEDIGGLSDDEVRKLVLLVTYDDLLGDIAANGRDKQQFFDIVQSEDDVNMLVALSQADISSLNMFWFISTQGAIGSLRNEAIAKLKGV</sequence>
<dbReference type="InterPro" id="IPR029494">
    <property type="entry name" value="DarT"/>
</dbReference>
<reference evidence="8 9" key="1">
    <citation type="submission" date="2018-08" db="EMBL/GenBank/DDBJ databases">
        <title>Recombination of ecologically and evolutionarily significant loci maintains genetic cohesion in the Pseudomonas syringae species complex.</title>
        <authorList>
            <person name="Dillon M."/>
            <person name="Thakur S."/>
            <person name="Almeida R.N.D."/>
            <person name="Weir B.S."/>
            <person name="Guttman D.S."/>
        </authorList>
    </citation>
    <scope>NUCLEOTIDE SEQUENCE [LARGE SCALE GENOMIC DNA]</scope>
    <source>
        <strain evidence="8 9">ICMP 13052</strain>
    </source>
</reference>
<name>A0A0P9Q3P3_9PSED</name>
<feature type="binding site" evidence="6">
    <location>
        <position position="54"/>
    </location>
    <ligand>
        <name>NAD(+)</name>
        <dbReference type="ChEBI" id="CHEBI:57540"/>
    </ligand>
</feature>
<dbReference type="Gene3D" id="1.10.3210.10">
    <property type="entry name" value="Hypothetical protein af1432"/>
    <property type="match status" value="1"/>
</dbReference>
<keyword evidence="1 6" id="KW-1277">Toxin-antitoxin system</keyword>
<keyword evidence="4 6" id="KW-0548">Nucleotidyltransferase</keyword>
<evidence type="ECO:0000256" key="5">
    <source>
        <dbReference type="ARBA" id="ARBA00023125"/>
    </source>
</evidence>
<organism evidence="8 9">
    <name type="scientific">Pseudomonas syringae pv. delphinii</name>
    <dbReference type="NCBI Taxonomy" id="192088"/>
    <lineage>
        <taxon>Bacteria</taxon>
        <taxon>Pseudomonadati</taxon>
        <taxon>Pseudomonadota</taxon>
        <taxon>Gammaproteobacteria</taxon>
        <taxon>Pseudomonadales</taxon>
        <taxon>Pseudomonadaceae</taxon>
        <taxon>Pseudomonas</taxon>
    </lineage>
</organism>
<evidence type="ECO:0000313" key="8">
    <source>
        <dbReference type="EMBL" id="RMQ27306.1"/>
    </source>
</evidence>
<dbReference type="PROSITE" id="PS52018">
    <property type="entry name" value="DART"/>
    <property type="match status" value="1"/>
</dbReference>
<evidence type="ECO:0000259" key="7">
    <source>
        <dbReference type="PROSITE" id="PS52018"/>
    </source>
</evidence>
<accession>A0A0P9Q3P3</accession>
<gene>
    <name evidence="8" type="ORF">ALQ08_01004</name>
</gene>
<evidence type="ECO:0000256" key="2">
    <source>
        <dbReference type="ARBA" id="ARBA00022676"/>
    </source>
</evidence>
<dbReference type="AlphaFoldDB" id="A0A0P9Q3P3"/>
<dbReference type="Pfam" id="PF01966">
    <property type="entry name" value="HD"/>
    <property type="match status" value="1"/>
</dbReference>
<keyword evidence="3 6" id="KW-0808">Transferase</keyword>
<dbReference type="GO" id="GO:0016779">
    <property type="term" value="F:nucleotidyltransferase activity"/>
    <property type="evidence" value="ECO:0007669"/>
    <property type="project" value="UniProtKB-UniRule"/>
</dbReference>
<comment type="caution">
    <text evidence="8">The sequence shown here is derived from an EMBL/GenBank/DDBJ whole genome shotgun (WGS) entry which is preliminary data.</text>
</comment>
<dbReference type="Proteomes" id="UP000269044">
    <property type="component" value="Unassembled WGS sequence"/>
</dbReference>
<comment type="caution">
    <text evidence="6">Lacks conserved residue(s) required for the propagation of feature annotation.</text>
</comment>
<feature type="binding site" evidence="6">
    <location>
        <begin position="14"/>
        <end position="16"/>
    </location>
    <ligand>
        <name>NAD(+)</name>
        <dbReference type="ChEBI" id="CHEBI:57540"/>
    </ligand>
</feature>
<keyword evidence="2 6" id="KW-0328">Glycosyltransferase</keyword>
<evidence type="ECO:0000256" key="3">
    <source>
        <dbReference type="ARBA" id="ARBA00022679"/>
    </source>
</evidence>
<feature type="active site" evidence="6">
    <location>
        <position position="162"/>
    </location>
</feature>
<dbReference type="EMBL" id="RBRA01000066">
    <property type="protein sequence ID" value="RMQ27306.1"/>
    <property type="molecule type" value="Genomic_DNA"/>
</dbReference>
<proteinExistence type="inferred from homology"/>
<dbReference type="Pfam" id="PF14487">
    <property type="entry name" value="DarT"/>
    <property type="match status" value="1"/>
</dbReference>
<dbReference type="RefSeq" id="WP_057436452.1">
    <property type="nucleotide sequence ID" value="NZ_LJQH01000241.1"/>
</dbReference>
<feature type="domain" description="DarT" evidence="7">
    <location>
        <begin position="10"/>
        <end position="210"/>
    </location>
</feature>
<evidence type="ECO:0000256" key="4">
    <source>
        <dbReference type="ARBA" id="ARBA00022695"/>
    </source>
</evidence>
<dbReference type="SMART" id="SM00471">
    <property type="entry name" value="HDc"/>
    <property type="match status" value="1"/>
</dbReference>